<protein>
    <submittedName>
        <fullName evidence="5">Type I restriction-modification system specificity subunit</fullName>
    </submittedName>
</protein>
<proteinExistence type="inferred from homology"/>
<dbReference type="Proteomes" id="UP000051647">
    <property type="component" value="Unassembled WGS sequence"/>
</dbReference>
<name>A0A0R1SAH9_9LACO</name>
<dbReference type="InterPro" id="IPR052021">
    <property type="entry name" value="Type-I_RS_S_subunit"/>
</dbReference>
<dbReference type="SUPFAM" id="SSF116734">
    <property type="entry name" value="DNA methylase specificity domain"/>
    <property type="match status" value="2"/>
</dbReference>
<dbReference type="Gene3D" id="1.10.287.1120">
    <property type="entry name" value="Bipartite methylase S protein"/>
    <property type="match status" value="1"/>
</dbReference>
<dbReference type="GO" id="GO:0009307">
    <property type="term" value="P:DNA restriction-modification system"/>
    <property type="evidence" value="ECO:0007669"/>
    <property type="project" value="UniProtKB-KW"/>
</dbReference>
<evidence type="ECO:0000313" key="5">
    <source>
        <dbReference type="EMBL" id="KRL66055.1"/>
    </source>
</evidence>
<evidence type="ECO:0000256" key="3">
    <source>
        <dbReference type="ARBA" id="ARBA00023125"/>
    </source>
</evidence>
<dbReference type="eggNOG" id="COG0732">
    <property type="taxonomic scope" value="Bacteria"/>
</dbReference>
<dbReference type="AlphaFoldDB" id="A0A0R1SAH9"/>
<dbReference type="PATRIC" id="fig|1423815.3.peg.1154"/>
<dbReference type="PANTHER" id="PTHR30408:SF12">
    <property type="entry name" value="TYPE I RESTRICTION ENZYME MJAVIII SPECIFICITY SUBUNIT"/>
    <property type="match status" value="1"/>
</dbReference>
<sequence length="410" mass="47193">MRWIIVDKKVPVVRFKGFTDDWEQHKLGDLIENYYNGQTPSRNKVEYWGGTLNWLTSGELNRGIVTKTKEKITEIAKNKTHLKVVPKGTFVIAITGLEAEGTRGNCAILGIDTTLNQSCMALFTNSNLIKVEFLFQWYRKRGNEFGIRYTQGTKQQSYNATILNILPISVPSLSEQERIQSILLQLDNIIALYQEQLNLYQQLQKELLQRMFVSHRQSNPTIRFSKFYDTWELQVISKCFKNIRNAFVGTATPFYVDKGKGHFYLESNNVKNGTINRDKQIYINEEFYLKQSDKLLHSGDMVMVQSGSVGNSAIIPPELDSTAAHALIMFQSPQEKINSKFINFFFQTSEAKSELRNITTGNTIQHILASDMAQFKIKIPTKSEQNKIQKLFDTTVHIIDFYNKRINDVL</sequence>
<dbReference type="Gene3D" id="3.90.220.20">
    <property type="entry name" value="DNA methylase specificity domains"/>
    <property type="match status" value="2"/>
</dbReference>
<comment type="similarity">
    <text evidence="1">Belongs to the type-I restriction system S methylase family.</text>
</comment>
<keyword evidence="2" id="KW-0680">Restriction system</keyword>
<accession>A0A0R1SAH9</accession>
<gene>
    <name evidence="5" type="ORF">FC27_GL001129</name>
</gene>
<dbReference type="PANTHER" id="PTHR30408">
    <property type="entry name" value="TYPE-1 RESTRICTION ENZYME ECOKI SPECIFICITY PROTEIN"/>
    <property type="match status" value="1"/>
</dbReference>
<dbReference type="InterPro" id="IPR000055">
    <property type="entry name" value="Restrct_endonuc_typeI_TRD"/>
</dbReference>
<dbReference type="GO" id="GO:0003677">
    <property type="term" value="F:DNA binding"/>
    <property type="evidence" value="ECO:0007669"/>
    <property type="project" value="UniProtKB-KW"/>
</dbReference>
<evidence type="ECO:0000259" key="4">
    <source>
        <dbReference type="Pfam" id="PF01420"/>
    </source>
</evidence>
<evidence type="ECO:0000256" key="2">
    <source>
        <dbReference type="ARBA" id="ARBA00022747"/>
    </source>
</evidence>
<dbReference type="EMBL" id="AZFA01000022">
    <property type="protein sequence ID" value="KRL66055.1"/>
    <property type="molecule type" value="Genomic_DNA"/>
</dbReference>
<reference evidence="5 6" key="1">
    <citation type="journal article" date="2015" name="Genome Announc.">
        <title>Expanding the biotechnology potential of lactobacilli through comparative genomics of 213 strains and associated genera.</title>
        <authorList>
            <person name="Sun Z."/>
            <person name="Harris H.M."/>
            <person name="McCann A."/>
            <person name="Guo C."/>
            <person name="Argimon S."/>
            <person name="Zhang W."/>
            <person name="Yang X."/>
            <person name="Jeffery I.B."/>
            <person name="Cooney J.C."/>
            <person name="Kagawa T.F."/>
            <person name="Liu W."/>
            <person name="Song Y."/>
            <person name="Salvetti E."/>
            <person name="Wrobel A."/>
            <person name="Rasinkangas P."/>
            <person name="Parkhill J."/>
            <person name="Rea M.C."/>
            <person name="O'Sullivan O."/>
            <person name="Ritari J."/>
            <person name="Douillard F.P."/>
            <person name="Paul Ross R."/>
            <person name="Yang R."/>
            <person name="Briner A.E."/>
            <person name="Felis G.E."/>
            <person name="de Vos W.M."/>
            <person name="Barrangou R."/>
            <person name="Klaenhammer T.R."/>
            <person name="Caufield P.W."/>
            <person name="Cui Y."/>
            <person name="Zhang H."/>
            <person name="O'Toole P.W."/>
        </authorList>
    </citation>
    <scope>NUCLEOTIDE SEQUENCE [LARGE SCALE GENOMIC DNA]</scope>
    <source>
        <strain evidence="5 6">DSM 14857</strain>
    </source>
</reference>
<keyword evidence="6" id="KW-1185">Reference proteome</keyword>
<feature type="domain" description="Type I restriction modification DNA specificity" evidence="4">
    <location>
        <begin position="20"/>
        <end position="198"/>
    </location>
</feature>
<comment type="caution">
    <text evidence="5">The sequence shown here is derived from an EMBL/GenBank/DDBJ whole genome shotgun (WGS) entry which is preliminary data.</text>
</comment>
<dbReference type="InterPro" id="IPR044946">
    <property type="entry name" value="Restrct_endonuc_typeI_TRD_sf"/>
</dbReference>
<dbReference type="OrthoDB" id="9795776at2"/>
<organism evidence="5 6">
    <name type="scientific">Companilactobacillus versmoldensis DSM 14857 = KCTC 3814</name>
    <dbReference type="NCBI Taxonomy" id="1423815"/>
    <lineage>
        <taxon>Bacteria</taxon>
        <taxon>Bacillati</taxon>
        <taxon>Bacillota</taxon>
        <taxon>Bacilli</taxon>
        <taxon>Lactobacillales</taxon>
        <taxon>Lactobacillaceae</taxon>
        <taxon>Companilactobacillus</taxon>
    </lineage>
</organism>
<dbReference type="STRING" id="1423815.FC27_GL001129"/>
<evidence type="ECO:0000313" key="6">
    <source>
        <dbReference type="Proteomes" id="UP000051647"/>
    </source>
</evidence>
<feature type="domain" description="Type I restriction modification DNA specificity" evidence="4">
    <location>
        <begin position="272"/>
        <end position="408"/>
    </location>
</feature>
<keyword evidence="3" id="KW-0238">DNA-binding</keyword>
<evidence type="ECO:0000256" key="1">
    <source>
        <dbReference type="ARBA" id="ARBA00010923"/>
    </source>
</evidence>
<dbReference type="Pfam" id="PF01420">
    <property type="entry name" value="Methylase_S"/>
    <property type="match status" value="2"/>
</dbReference>